<dbReference type="EMBL" id="AP035888">
    <property type="protein sequence ID" value="BFP67318.1"/>
    <property type="molecule type" value="Genomic_DNA"/>
</dbReference>
<gene>
    <name evidence="2" type="ORF">Pbs1_06610</name>
</gene>
<accession>A0AB33KUM6</accession>
<proteinExistence type="predicted"/>
<dbReference type="InterPro" id="IPR003961">
    <property type="entry name" value="FN3_dom"/>
</dbReference>
<name>A0AB33KUM6_9FLAO</name>
<evidence type="ECO:0000313" key="2">
    <source>
        <dbReference type="EMBL" id="BFP67318.1"/>
    </source>
</evidence>
<reference evidence="2" key="1">
    <citation type="submission" date="2024-08" db="EMBL/GenBank/DDBJ databases">
        <title>Whole genome sequence of Tenacibaculum sp. strain pbs-1 associated with black-spot shell disease in Akoya pearl oysters.</title>
        <authorList>
            <person name="Sakatoku A."/>
            <person name="Suzuki T."/>
            <person name="Hatano K."/>
            <person name="Seki M."/>
            <person name="Tanaka D."/>
            <person name="Nakamura S."/>
            <person name="Suzuki N."/>
            <person name="Isshiki T."/>
        </authorList>
    </citation>
    <scope>NUCLEOTIDE SEQUENCE</scope>
    <source>
        <strain evidence="2">Pbs-1</strain>
    </source>
</reference>
<dbReference type="InterPro" id="IPR036116">
    <property type="entry name" value="FN3_sf"/>
</dbReference>
<feature type="domain" description="Fibronectin type-III" evidence="1">
    <location>
        <begin position="506"/>
        <end position="592"/>
    </location>
</feature>
<dbReference type="SUPFAM" id="SSF49265">
    <property type="entry name" value="Fibronectin type III"/>
    <property type="match status" value="2"/>
</dbReference>
<dbReference type="Gene3D" id="2.60.40.10">
    <property type="entry name" value="Immunoglobulins"/>
    <property type="match status" value="3"/>
</dbReference>
<feature type="domain" description="Fibronectin type-III" evidence="1">
    <location>
        <begin position="408"/>
        <end position="491"/>
    </location>
</feature>
<dbReference type="AlphaFoldDB" id="A0AB33KUM6"/>
<organism evidence="2">
    <name type="scientific">Tenacibaculum sp. Pbs-1</name>
    <dbReference type="NCBI Taxonomy" id="3238748"/>
    <lineage>
        <taxon>Bacteria</taxon>
        <taxon>Pseudomonadati</taxon>
        <taxon>Bacteroidota</taxon>
        <taxon>Flavobacteriia</taxon>
        <taxon>Flavobacteriales</taxon>
        <taxon>Flavobacteriaceae</taxon>
        <taxon>Tenacibaculum</taxon>
    </lineage>
</organism>
<sequence>MLFNKKINIIFSLIFILSTLVVFSQEIKTNKNVIKVLARPHSSHKIMLRWGATTPISFRKLAKYGYRLKRYTISISGQTLSKPIEKDLGVFKPAELQKWIDIIEKNNNAAIMAQSLFGESFDVEGVGSLQGIINMSQEQEQRFTWALYVADQDFEVAKLAGLGFEDLKVKSTEKYVYKVFSLVPKEEMKIKDGGVFVGLQDYQNLPKPLDLAAIFDDQKVMLNWNYAIHKNEFNSYFIERSEDGINFNELNKLPYTTLNSGGRVDTKRIYYTDSIQNNKTYYYRVKGRTPFGELSPPSEVISGKGVKVLPYVPKISSKKIVNNNKSVVLEWKFLEEGVDFIKGFELNKSNKANGQYETVVRNISRKIRKVKYDKLDATNYFTITAIGKQGNSRTSYPVLVQPVDSIPPVKPVGLEGEVDSLGVVTLKWKKNIEPDMLGYRVFKGNNVKEEFSQITVSPHHATTFYDSVSVKSLNNKVYYKIVAVDKRYNMSEYSDVLILKKPDFIPPAPPVITSYNVEKETVNLTWANSQSNDIAKHEVYRRVRDSIKWNLIATLPKDTLHIEYTDWKDTNVEGNTAYQYLIKAVDESDLQSINTKHTTIEVPRFTLLKGLKNLGSYVDRGNNFIELFWKTVNKEAIVEIMIYKGKKDEKVSLLKNVLPSTNRIVDENVKPNNIYTYILRPVFIDGSMGQIKKIEVKY</sequence>
<dbReference type="InterPro" id="IPR013783">
    <property type="entry name" value="Ig-like_fold"/>
</dbReference>
<protein>
    <recommendedName>
        <fullName evidence="1">Fibronectin type-III domain-containing protein</fullName>
    </recommendedName>
</protein>
<dbReference type="SMART" id="SM00060">
    <property type="entry name" value="FN3"/>
    <property type="match status" value="3"/>
</dbReference>
<evidence type="ECO:0000259" key="1">
    <source>
        <dbReference type="SMART" id="SM00060"/>
    </source>
</evidence>
<feature type="domain" description="Fibronectin type-III" evidence="1">
    <location>
        <begin position="205"/>
        <end position="294"/>
    </location>
</feature>